<feature type="transmembrane region" description="Helical" evidence="5">
    <location>
        <begin position="97"/>
        <end position="118"/>
    </location>
</feature>
<evidence type="ECO:0000259" key="6">
    <source>
        <dbReference type="PROSITE" id="PS50850"/>
    </source>
</evidence>
<feature type="transmembrane region" description="Helical" evidence="5">
    <location>
        <begin position="387"/>
        <end position="406"/>
    </location>
</feature>
<dbReference type="CDD" id="cd17319">
    <property type="entry name" value="MFS_ExuT_GudP_like"/>
    <property type="match status" value="1"/>
</dbReference>
<dbReference type="InterPro" id="IPR011701">
    <property type="entry name" value="MFS"/>
</dbReference>
<feature type="transmembrane region" description="Helical" evidence="5">
    <location>
        <begin position="75"/>
        <end position="91"/>
    </location>
</feature>
<dbReference type="SUPFAM" id="SSF103473">
    <property type="entry name" value="MFS general substrate transporter"/>
    <property type="match status" value="1"/>
</dbReference>
<accession>A0A2N7WVC2</accession>
<evidence type="ECO:0000256" key="4">
    <source>
        <dbReference type="ARBA" id="ARBA00023136"/>
    </source>
</evidence>
<feature type="transmembrane region" description="Helical" evidence="5">
    <location>
        <begin position="43"/>
        <end position="63"/>
    </location>
</feature>
<evidence type="ECO:0000256" key="3">
    <source>
        <dbReference type="ARBA" id="ARBA00022989"/>
    </source>
</evidence>
<feature type="transmembrane region" description="Helical" evidence="5">
    <location>
        <begin position="12"/>
        <end position="37"/>
    </location>
</feature>
<dbReference type="AlphaFoldDB" id="A0A2N7WVC2"/>
<dbReference type="InterPro" id="IPR036259">
    <property type="entry name" value="MFS_trans_sf"/>
</dbReference>
<evidence type="ECO:0000313" key="7">
    <source>
        <dbReference type="EMBL" id="PMS33282.1"/>
    </source>
</evidence>
<dbReference type="PROSITE" id="PS50850">
    <property type="entry name" value="MFS"/>
    <property type="match status" value="1"/>
</dbReference>
<feature type="domain" description="Major facilitator superfamily (MFS) profile" evidence="6">
    <location>
        <begin position="14"/>
        <end position="411"/>
    </location>
</feature>
<feature type="transmembrane region" description="Helical" evidence="5">
    <location>
        <begin position="355"/>
        <end position="381"/>
    </location>
</feature>
<dbReference type="Pfam" id="PF07690">
    <property type="entry name" value="MFS_1"/>
    <property type="match status" value="1"/>
</dbReference>
<sequence length="422" mass="45044">MIDANTGRRARLWVFVLLYAGFCISYIDRAAISISLVHIGRDFHLSPAALGVVLSAFYLSYAAMQIPGGWIADRWGSKSVIVASIAFWSLFTLLTGFAWSLVSLIVIRFVFGLGEGGYPSASVKGIAEIYPRADRPKLAALLVSSNYVGSFIAPLVVAPLVLALGWRHAFAAIGIAGIVFALVYLIFVKGTGRTRASASAGDLAASMAATGTARREAATTRALLKMPLMWKILTVWFGMGIVNKGLDAWMPAYLLTVRHLDLKAVGMLTPLPFVAASISTALGGWVMTRFFDGKEKLLAMGCCAVTGFFLYKMYTAQSVAGVIAFQSIVYFFKSVVLAIVMALPTKILPQRLVGTGIGMVNFGGQLAGFVAPLVMGLLVSLYHSFDAAFAFLIAATVVATLVSLSIQTSKIRDVHAATAQEA</sequence>
<comment type="subcellular location">
    <subcellularLocation>
        <location evidence="1">Membrane</location>
        <topology evidence="1">Multi-pass membrane protein</topology>
    </subcellularLocation>
</comment>
<feature type="transmembrane region" description="Helical" evidence="5">
    <location>
        <begin position="262"/>
        <end position="285"/>
    </location>
</feature>
<dbReference type="GO" id="GO:0016020">
    <property type="term" value="C:membrane"/>
    <property type="evidence" value="ECO:0007669"/>
    <property type="project" value="UniProtKB-SubCell"/>
</dbReference>
<proteinExistence type="predicted"/>
<dbReference type="PANTHER" id="PTHR11662:SF399">
    <property type="entry name" value="FI19708P1-RELATED"/>
    <property type="match status" value="1"/>
</dbReference>
<organism evidence="7 8">
    <name type="scientific">Trinickia symbiotica</name>
    <dbReference type="NCBI Taxonomy" id="863227"/>
    <lineage>
        <taxon>Bacteria</taxon>
        <taxon>Pseudomonadati</taxon>
        <taxon>Pseudomonadota</taxon>
        <taxon>Betaproteobacteria</taxon>
        <taxon>Burkholderiales</taxon>
        <taxon>Burkholderiaceae</taxon>
        <taxon>Trinickia</taxon>
    </lineage>
</organism>
<evidence type="ECO:0000256" key="5">
    <source>
        <dbReference type="SAM" id="Phobius"/>
    </source>
</evidence>
<gene>
    <name evidence="7" type="ORF">C0Z20_25130</name>
</gene>
<dbReference type="InterPro" id="IPR020846">
    <property type="entry name" value="MFS_dom"/>
</dbReference>
<dbReference type="Gene3D" id="1.20.1250.20">
    <property type="entry name" value="MFS general substrate transporter like domains"/>
    <property type="match status" value="2"/>
</dbReference>
<keyword evidence="4 5" id="KW-0472">Membrane</keyword>
<dbReference type="OrthoDB" id="8596007at2"/>
<dbReference type="InterPro" id="IPR050382">
    <property type="entry name" value="MFS_Na/Anion_cotransporter"/>
</dbReference>
<evidence type="ECO:0000256" key="1">
    <source>
        <dbReference type="ARBA" id="ARBA00004141"/>
    </source>
</evidence>
<feature type="transmembrane region" description="Helical" evidence="5">
    <location>
        <begin position="138"/>
        <end position="162"/>
    </location>
</feature>
<dbReference type="STRING" id="863227.GCA_000373005_02102"/>
<dbReference type="EMBL" id="PNYC01000019">
    <property type="protein sequence ID" value="PMS33282.1"/>
    <property type="molecule type" value="Genomic_DNA"/>
</dbReference>
<dbReference type="PANTHER" id="PTHR11662">
    <property type="entry name" value="SOLUTE CARRIER FAMILY 17"/>
    <property type="match status" value="1"/>
</dbReference>
<reference evidence="7 8" key="1">
    <citation type="submission" date="2018-01" db="EMBL/GenBank/DDBJ databases">
        <title>Whole genome analyses suggest that Burkholderia sensu lato contains two further novel genera in the rhizoxinica-symbiotica group Mycetohabitans gen. nov., and Trinickia gen. nov.: implications for the evolution of diazotrophy and nodulation in the Burkholderiaceae.</title>
        <authorList>
            <person name="Estrada-de los Santos P."/>
            <person name="Palmer M."/>
            <person name="Chavez-Ramirez B."/>
            <person name="Beukes C."/>
            <person name="Steenkamp E.T."/>
            <person name="Hirsch A.M."/>
            <person name="Manyaka P."/>
            <person name="Maluk M."/>
            <person name="Lafos M."/>
            <person name="Crook M."/>
            <person name="Gross E."/>
            <person name="Simon M.F."/>
            <person name="Bueno dos Reis Junior F."/>
            <person name="Poole P.S."/>
            <person name="Venter S.N."/>
            <person name="James E.K."/>
        </authorList>
    </citation>
    <scope>NUCLEOTIDE SEQUENCE [LARGE SCALE GENOMIC DNA]</scope>
    <source>
        <strain evidence="7 8">JPY 581</strain>
    </source>
</reference>
<evidence type="ECO:0000313" key="8">
    <source>
        <dbReference type="Proteomes" id="UP000235777"/>
    </source>
</evidence>
<dbReference type="GO" id="GO:0022857">
    <property type="term" value="F:transmembrane transporter activity"/>
    <property type="evidence" value="ECO:0007669"/>
    <property type="project" value="InterPro"/>
</dbReference>
<protein>
    <submittedName>
        <fullName evidence="7">MFS transporter</fullName>
    </submittedName>
</protein>
<dbReference type="Proteomes" id="UP000235777">
    <property type="component" value="Unassembled WGS sequence"/>
</dbReference>
<feature type="transmembrane region" description="Helical" evidence="5">
    <location>
        <begin position="320"/>
        <end position="343"/>
    </location>
</feature>
<feature type="transmembrane region" description="Helical" evidence="5">
    <location>
        <begin position="297"/>
        <end position="314"/>
    </location>
</feature>
<keyword evidence="3 5" id="KW-1133">Transmembrane helix</keyword>
<keyword evidence="2 5" id="KW-0812">Transmembrane</keyword>
<keyword evidence="8" id="KW-1185">Reference proteome</keyword>
<comment type="caution">
    <text evidence="7">The sequence shown here is derived from an EMBL/GenBank/DDBJ whole genome shotgun (WGS) entry which is preliminary data.</text>
</comment>
<dbReference type="RefSeq" id="WP_018440650.1">
    <property type="nucleotide sequence ID" value="NZ_KB890172.1"/>
</dbReference>
<evidence type="ECO:0000256" key="2">
    <source>
        <dbReference type="ARBA" id="ARBA00022692"/>
    </source>
</evidence>
<feature type="transmembrane region" description="Helical" evidence="5">
    <location>
        <begin position="168"/>
        <end position="187"/>
    </location>
</feature>
<name>A0A2N7WVC2_9BURK</name>